<dbReference type="InterPro" id="IPR002202">
    <property type="entry name" value="HMG_CoA_Rdtase"/>
</dbReference>
<dbReference type="InterPro" id="IPR004554">
    <property type="entry name" value="HMG_CoA_Rdtase_eu_arc"/>
</dbReference>
<evidence type="ECO:0000313" key="6">
    <source>
        <dbReference type="Proteomes" id="UP000176854"/>
    </source>
</evidence>
<dbReference type="SUPFAM" id="SSF55035">
    <property type="entry name" value="NAD-binding domain of HMG-CoA reductase"/>
    <property type="match status" value="1"/>
</dbReference>
<dbReference type="PANTHER" id="PTHR10572:SF24">
    <property type="entry name" value="3-HYDROXY-3-METHYLGLUTARYL-COENZYME A REDUCTASE"/>
    <property type="match status" value="1"/>
</dbReference>
<evidence type="ECO:0000256" key="1">
    <source>
        <dbReference type="ARBA" id="ARBA00007661"/>
    </source>
</evidence>
<keyword evidence="4" id="KW-0560">Oxidoreductase</keyword>
<evidence type="ECO:0000256" key="4">
    <source>
        <dbReference type="ARBA" id="ARBA00023002"/>
    </source>
</evidence>
<dbReference type="EC" id="1.1.1.34" evidence="2"/>
<accession>A0A1F5ZAV3</accession>
<dbReference type="GO" id="GO:0008299">
    <property type="term" value="P:isoprenoid biosynthetic process"/>
    <property type="evidence" value="ECO:0007669"/>
    <property type="project" value="InterPro"/>
</dbReference>
<keyword evidence="3" id="KW-0521">NADP</keyword>
<reference evidence="5 6" key="1">
    <citation type="journal article" date="2016" name="Nat. Commun.">
        <title>Thousands of microbial genomes shed light on interconnected biogeochemical processes in an aquifer system.</title>
        <authorList>
            <person name="Anantharaman K."/>
            <person name="Brown C.T."/>
            <person name="Hug L.A."/>
            <person name="Sharon I."/>
            <person name="Castelle C.J."/>
            <person name="Probst A.J."/>
            <person name="Thomas B.C."/>
            <person name="Singh A."/>
            <person name="Wilkins M.J."/>
            <person name="Karaoz U."/>
            <person name="Brodie E.L."/>
            <person name="Williams K.H."/>
            <person name="Hubbard S.S."/>
            <person name="Banfield J.F."/>
        </authorList>
    </citation>
    <scope>NUCLEOTIDE SEQUENCE [LARGE SCALE GENOMIC DNA]</scope>
</reference>
<dbReference type="Proteomes" id="UP000176854">
    <property type="component" value="Unassembled WGS sequence"/>
</dbReference>
<dbReference type="AlphaFoldDB" id="A0A1F5ZAV3"/>
<sequence>MDFMNLRNFSTVKARRAALEKDLKVELPNIGSFSVDEKIASSRNCENMIGSAKVPLGIAGPIKIKNSPPAGLVGKLKIKNYYVPLATTEGALVASVNRGCKAIYESGGAHVDSYKVGPTRGAVFQVNNLKDSDSLNSFLERQLPRLKQITASASRHLTLKKVFSRGVGRYRFVRFIFDSGEAMGMNMVTIATTLLCQNIEKETGARCITVAANYDTDKKPSWLNIIEGRGYKVWSEAEIPGVKVTKILKTTPEKIYEVWLAKCMIGSAMAGSMGYNAHFANILAAIFIATGQDPAHVAECTTGITTVEVMSRRKSTANNDSRSLYVSIYLPDLMVGTIGGGTGLATQKEALQILGLSQAAPDSARKLAEIIAAAALAGELSLLASLAEGSLARAHQSLARSKA</sequence>
<gene>
    <name evidence="5" type="ORF">A2154_02240</name>
</gene>
<dbReference type="InterPro" id="IPR009023">
    <property type="entry name" value="HMG_CoA_Rdtase_NAD(P)-bd_sf"/>
</dbReference>
<dbReference type="InterPro" id="IPR009029">
    <property type="entry name" value="HMG_CoA_Rdtase_sub-bd_dom_sf"/>
</dbReference>
<organism evidence="5 6">
    <name type="scientific">Candidatus Gottesmanbacteria bacterium RBG_16_43_7</name>
    <dbReference type="NCBI Taxonomy" id="1798373"/>
    <lineage>
        <taxon>Bacteria</taxon>
        <taxon>Candidatus Gottesmaniibacteriota</taxon>
    </lineage>
</organism>
<dbReference type="PRINTS" id="PR00071">
    <property type="entry name" value="HMGCOARDTASE"/>
</dbReference>
<dbReference type="PANTHER" id="PTHR10572">
    <property type="entry name" value="3-HYDROXY-3-METHYLGLUTARYL-COENZYME A REDUCTASE"/>
    <property type="match status" value="1"/>
</dbReference>
<proteinExistence type="inferred from homology"/>
<dbReference type="PROSITE" id="PS50065">
    <property type="entry name" value="HMG_COA_REDUCTASE_4"/>
    <property type="match status" value="1"/>
</dbReference>
<dbReference type="GO" id="GO:0015936">
    <property type="term" value="P:coenzyme A metabolic process"/>
    <property type="evidence" value="ECO:0007669"/>
    <property type="project" value="InterPro"/>
</dbReference>
<dbReference type="GO" id="GO:0016126">
    <property type="term" value="P:sterol biosynthetic process"/>
    <property type="evidence" value="ECO:0007669"/>
    <property type="project" value="TreeGrafter"/>
</dbReference>
<protein>
    <recommendedName>
        <fullName evidence="2">hydroxymethylglutaryl-CoA reductase (NADPH)</fullName>
        <ecNumber evidence="2">1.1.1.34</ecNumber>
    </recommendedName>
</protein>
<dbReference type="Gene3D" id="3.30.70.420">
    <property type="entry name" value="Hydroxymethylglutaryl-CoA reductase, class I/II, NAD/NADP-binding domain"/>
    <property type="match status" value="1"/>
</dbReference>
<dbReference type="STRING" id="1798373.A2154_02240"/>
<evidence type="ECO:0000256" key="3">
    <source>
        <dbReference type="ARBA" id="ARBA00022857"/>
    </source>
</evidence>
<dbReference type="Pfam" id="PF00368">
    <property type="entry name" value="HMG-CoA_red"/>
    <property type="match status" value="1"/>
</dbReference>
<evidence type="ECO:0000256" key="2">
    <source>
        <dbReference type="ARBA" id="ARBA00012999"/>
    </source>
</evidence>
<dbReference type="SUPFAM" id="SSF56542">
    <property type="entry name" value="Substrate-binding domain of HMG-CoA reductase"/>
    <property type="match status" value="1"/>
</dbReference>
<dbReference type="InterPro" id="IPR023074">
    <property type="entry name" value="HMG_CoA_Rdtase_cat_sf"/>
</dbReference>
<evidence type="ECO:0000313" key="5">
    <source>
        <dbReference type="EMBL" id="OGG09495.1"/>
    </source>
</evidence>
<dbReference type="EMBL" id="MFJC01000020">
    <property type="protein sequence ID" value="OGG09495.1"/>
    <property type="molecule type" value="Genomic_DNA"/>
</dbReference>
<comment type="similarity">
    <text evidence="1">Belongs to the HMG-CoA reductase family.</text>
</comment>
<dbReference type="GO" id="GO:0004420">
    <property type="term" value="F:hydroxymethylglutaryl-CoA reductase (NADPH) activity"/>
    <property type="evidence" value="ECO:0007669"/>
    <property type="project" value="UniProtKB-EC"/>
</dbReference>
<name>A0A1F5ZAV3_9BACT</name>
<dbReference type="CDD" id="cd00643">
    <property type="entry name" value="HMG-CoA_reductase_classI"/>
    <property type="match status" value="1"/>
</dbReference>
<dbReference type="Gene3D" id="3.90.770.10">
    <property type="entry name" value="3-hydroxy-3-methylglutaryl-coenzyme A Reductase, Chain A, domain 2"/>
    <property type="match status" value="1"/>
</dbReference>
<dbReference type="InterPro" id="IPR023076">
    <property type="entry name" value="HMG_CoA_Rdtase_CS"/>
</dbReference>
<comment type="caution">
    <text evidence="5">The sequence shown here is derived from an EMBL/GenBank/DDBJ whole genome shotgun (WGS) entry which is preliminary data.</text>
</comment>
<dbReference type="PROSITE" id="PS00318">
    <property type="entry name" value="HMG_COA_REDUCTASE_2"/>
    <property type="match status" value="1"/>
</dbReference>